<dbReference type="InterPro" id="IPR008936">
    <property type="entry name" value="Rho_GTPase_activation_prot"/>
</dbReference>
<accession>A0A8D9AYP7</accession>
<proteinExistence type="predicted"/>
<dbReference type="PROSITE" id="PS50238">
    <property type="entry name" value="RHOGAP"/>
    <property type="match status" value="1"/>
</dbReference>
<evidence type="ECO:0000259" key="2">
    <source>
        <dbReference type="PROSITE" id="PS50238"/>
    </source>
</evidence>
<dbReference type="EMBL" id="HBUF01597927">
    <property type="protein sequence ID" value="CAG6775279.1"/>
    <property type="molecule type" value="Transcribed_RNA"/>
</dbReference>
<dbReference type="GO" id="GO:0005096">
    <property type="term" value="F:GTPase activator activity"/>
    <property type="evidence" value="ECO:0007669"/>
    <property type="project" value="TreeGrafter"/>
</dbReference>
<organism evidence="3">
    <name type="scientific">Cacopsylla melanoneura</name>
    <dbReference type="NCBI Taxonomy" id="428564"/>
    <lineage>
        <taxon>Eukaryota</taxon>
        <taxon>Metazoa</taxon>
        <taxon>Ecdysozoa</taxon>
        <taxon>Arthropoda</taxon>
        <taxon>Hexapoda</taxon>
        <taxon>Insecta</taxon>
        <taxon>Pterygota</taxon>
        <taxon>Neoptera</taxon>
        <taxon>Paraneoptera</taxon>
        <taxon>Hemiptera</taxon>
        <taxon>Sternorrhyncha</taxon>
        <taxon>Psylloidea</taxon>
        <taxon>Psyllidae</taxon>
        <taxon>Psyllinae</taxon>
        <taxon>Cacopsylla</taxon>
    </lineage>
</organism>
<protein>
    <submittedName>
        <fullName evidence="3">Rho GTPase-activating protein 11A</fullName>
    </submittedName>
</protein>
<feature type="domain" description="Rho-GAP" evidence="2">
    <location>
        <begin position="49"/>
        <end position="242"/>
    </location>
</feature>
<dbReference type="SUPFAM" id="SSF48350">
    <property type="entry name" value="GTPase activation domain, GAP"/>
    <property type="match status" value="1"/>
</dbReference>
<reference evidence="3" key="1">
    <citation type="submission" date="2021-05" db="EMBL/GenBank/DDBJ databases">
        <authorList>
            <person name="Alioto T."/>
            <person name="Alioto T."/>
            <person name="Gomez Garrido J."/>
        </authorList>
    </citation>
    <scope>NUCLEOTIDE SEQUENCE</scope>
</reference>
<dbReference type="PANTHER" id="PTHR15670">
    <property type="entry name" value="RHO GTPASE ACTIVATING PROTEIN 11A"/>
    <property type="match status" value="1"/>
</dbReference>
<feature type="region of interest" description="Disordered" evidence="1">
    <location>
        <begin position="296"/>
        <end position="335"/>
    </location>
</feature>
<dbReference type="PANTHER" id="PTHR15670:SF4">
    <property type="entry name" value="RHO GTPASE-ACTIVATING PROTEIN 11A"/>
    <property type="match status" value="1"/>
</dbReference>
<dbReference type="GO" id="GO:0007165">
    <property type="term" value="P:signal transduction"/>
    <property type="evidence" value="ECO:0007669"/>
    <property type="project" value="InterPro"/>
</dbReference>
<dbReference type="AlphaFoldDB" id="A0A8D9AYP7"/>
<dbReference type="EMBL" id="HBUF01597925">
    <property type="protein sequence ID" value="CAG6775277.1"/>
    <property type="molecule type" value="Transcribed_RNA"/>
</dbReference>
<evidence type="ECO:0000313" key="3">
    <source>
        <dbReference type="EMBL" id="CAG6775279.1"/>
    </source>
</evidence>
<dbReference type="SMART" id="SM00324">
    <property type="entry name" value="RhoGAP"/>
    <property type="match status" value="1"/>
</dbReference>
<name>A0A8D9AYP7_9HEMI</name>
<dbReference type="EMBL" id="HBUF01597926">
    <property type="protein sequence ID" value="CAG6775278.1"/>
    <property type="molecule type" value="Transcribed_RNA"/>
</dbReference>
<evidence type="ECO:0000256" key="1">
    <source>
        <dbReference type="SAM" id="MobiDB-lite"/>
    </source>
</evidence>
<sequence length="373" mass="41201">MYINDSDDLREAVLKVLKTKGIKPRLKREPYSRRRQHDSVRGNSIIFRIPLEQLPSTEVCLDCGAYVSVPCIVVQLCDRILGDIQVEGIFRKNGSQARQHDIKVMLEKGGRITSSHHVIDVAVLLKEFLRCLPVPLIPYNFHDDFLKCLTLSDKCLESILLLTLVLPPSHLNVLAYVMQFFAQISSQSNQNKMNAHNLSVVIAPNVMPSTSRNTFMCANGLARAESCRQIVEDLIINASPIGLVPASVQTHPPSAVVNTPNEDFRDEHAIRRKRRSASLTRMFSGFKRMVAKNNAADAATGSEPGADNGDPSEQKTPVPPVAVTSPGGKKRKMPQEAQALALGFSAKKRKELMRGFAEHGITLLSPKILIPEG</sequence>
<dbReference type="InterPro" id="IPR042869">
    <property type="entry name" value="ARHGAP11A/B"/>
</dbReference>
<dbReference type="Gene3D" id="1.10.555.10">
    <property type="entry name" value="Rho GTPase activation protein"/>
    <property type="match status" value="1"/>
</dbReference>
<dbReference type="InterPro" id="IPR000198">
    <property type="entry name" value="RhoGAP_dom"/>
</dbReference>
<dbReference type="Pfam" id="PF00620">
    <property type="entry name" value="RhoGAP"/>
    <property type="match status" value="1"/>
</dbReference>